<name>A0ABV6QE14_9ACTN</name>
<evidence type="ECO:0008006" key="4">
    <source>
        <dbReference type="Google" id="ProtNLM"/>
    </source>
</evidence>
<keyword evidence="3" id="KW-1185">Reference proteome</keyword>
<dbReference type="EMBL" id="JBHLTC010000001">
    <property type="protein sequence ID" value="MFC0622875.1"/>
    <property type="molecule type" value="Genomic_DNA"/>
</dbReference>
<evidence type="ECO:0000313" key="3">
    <source>
        <dbReference type="Proteomes" id="UP001589890"/>
    </source>
</evidence>
<sequence length="400" mass="42078">MRINRLLVALAFLLTAIAPQTGPAHAAATFPRIDASGFNLTAGDTFATYAARVAALETKPQLAPVGVAEVLASSNRQGRALCHPTFISASLNPQGFCWQDGEDDDLNVWIPQGVTGSGDANPATGTVGGKRVVLASWHNADDTAIRISFLDLATNKYRHVLLVEPTSNGNFAAIAGHGHGLFWSGNKLVVATGGAVLRVFDLTHIWRTDTSTGEVGLGTDGKFHARWHAFALPQLGAYWYPGGGCANTTGLKPCFASLALDHSGTGSFVAVEHTVRGGGRIVRWPLNTATGLPRAGTDGAVRAIEAFNSPVWGMQGAVASGNKFVIAGVCPEYAGNIGDGVDYPSCLHRGTGGVSTSTWTKAPKNTENLSHWPATGQLWLLSEQLRERVTVHLPAPTAFP</sequence>
<evidence type="ECO:0000313" key="2">
    <source>
        <dbReference type="EMBL" id="MFC0622875.1"/>
    </source>
</evidence>
<keyword evidence="1" id="KW-0732">Signal</keyword>
<protein>
    <recommendedName>
        <fullName evidence="4">Secreted protein</fullName>
    </recommendedName>
</protein>
<evidence type="ECO:0000256" key="1">
    <source>
        <dbReference type="SAM" id="SignalP"/>
    </source>
</evidence>
<dbReference type="RefSeq" id="WP_380043553.1">
    <property type="nucleotide sequence ID" value="NZ_JBHLTC010000001.1"/>
</dbReference>
<dbReference type="InterPro" id="IPR011044">
    <property type="entry name" value="Quino_amine_DH_bsu"/>
</dbReference>
<feature type="signal peptide" evidence="1">
    <location>
        <begin position="1"/>
        <end position="26"/>
    </location>
</feature>
<organism evidence="2 3">
    <name type="scientific">Kribbella deserti</name>
    <dbReference type="NCBI Taxonomy" id="1926257"/>
    <lineage>
        <taxon>Bacteria</taxon>
        <taxon>Bacillati</taxon>
        <taxon>Actinomycetota</taxon>
        <taxon>Actinomycetes</taxon>
        <taxon>Propionibacteriales</taxon>
        <taxon>Kribbellaceae</taxon>
        <taxon>Kribbella</taxon>
    </lineage>
</organism>
<reference evidence="2 3" key="1">
    <citation type="submission" date="2024-09" db="EMBL/GenBank/DDBJ databases">
        <authorList>
            <person name="Sun Q."/>
            <person name="Mori K."/>
        </authorList>
    </citation>
    <scope>NUCLEOTIDE SEQUENCE [LARGE SCALE GENOMIC DNA]</scope>
    <source>
        <strain evidence="2 3">CGMCC 1.15906</strain>
    </source>
</reference>
<gene>
    <name evidence="2" type="ORF">ACFFGN_02310</name>
</gene>
<proteinExistence type="predicted"/>
<dbReference type="SUPFAM" id="SSF50969">
    <property type="entry name" value="YVTN repeat-like/Quinoprotein amine dehydrogenase"/>
    <property type="match status" value="1"/>
</dbReference>
<comment type="caution">
    <text evidence="2">The sequence shown here is derived from an EMBL/GenBank/DDBJ whole genome shotgun (WGS) entry which is preliminary data.</text>
</comment>
<feature type="chain" id="PRO_5045808901" description="Secreted protein" evidence="1">
    <location>
        <begin position="27"/>
        <end position="400"/>
    </location>
</feature>
<accession>A0ABV6QE14</accession>
<dbReference type="Proteomes" id="UP001589890">
    <property type="component" value="Unassembled WGS sequence"/>
</dbReference>